<evidence type="ECO:0000256" key="1">
    <source>
        <dbReference type="ARBA" id="ARBA00000013"/>
    </source>
</evidence>
<comment type="similarity">
    <text evidence="18">Belongs to the NnrE/AIBP family.</text>
</comment>
<comment type="cofactor">
    <cofactor evidence="18 19">
        <name>K(+)</name>
        <dbReference type="ChEBI" id="CHEBI:29103"/>
    </cofactor>
    <text evidence="18 19">Binds 1 potassium ion per subunit.</text>
</comment>
<evidence type="ECO:0000256" key="4">
    <source>
        <dbReference type="ARBA" id="ARBA00009524"/>
    </source>
</evidence>
<dbReference type="Gene3D" id="3.40.1190.20">
    <property type="match status" value="1"/>
</dbReference>
<dbReference type="GO" id="GO:0110051">
    <property type="term" value="P:metabolite repair"/>
    <property type="evidence" value="ECO:0007669"/>
    <property type="project" value="TreeGrafter"/>
</dbReference>
<comment type="function">
    <text evidence="14 19">Bifunctional enzyme that catalyzes the epimerization of the S- and R-forms of NAD(P)HX and the dehydration of the S-form of NAD(P)HX at the expense of ADP, which is converted to AMP. This allows the repair of both epimers of NAD(P)HX, a damaged form of NAD(P)H that is a result of enzymatic or heat-dependent hydration.</text>
</comment>
<dbReference type="Gene3D" id="3.40.50.10260">
    <property type="entry name" value="YjeF N-terminal domain"/>
    <property type="match status" value="1"/>
</dbReference>
<keyword evidence="13" id="KW-0511">Multifunctional enzyme</keyword>
<evidence type="ECO:0000256" key="19">
    <source>
        <dbReference type="PIRNR" id="PIRNR017184"/>
    </source>
</evidence>
<dbReference type="PANTHER" id="PTHR12592">
    <property type="entry name" value="ATP-DEPENDENT (S)-NAD(P)H-HYDRATE DEHYDRATASE FAMILY MEMBER"/>
    <property type="match status" value="1"/>
</dbReference>
<comment type="subunit">
    <text evidence="17">Homotetramer.</text>
</comment>
<dbReference type="HAMAP" id="MF_01965">
    <property type="entry name" value="NADHX_dehydratase"/>
    <property type="match status" value="1"/>
</dbReference>
<evidence type="ECO:0000313" key="23">
    <source>
        <dbReference type="Proteomes" id="UP000297982"/>
    </source>
</evidence>
<evidence type="ECO:0000256" key="6">
    <source>
        <dbReference type="ARBA" id="ARBA00022741"/>
    </source>
</evidence>
<feature type="binding site" evidence="18">
    <location>
        <position position="124"/>
    </location>
    <ligand>
        <name>K(+)</name>
        <dbReference type="ChEBI" id="CHEBI:29103"/>
    </ligand>
</feature>
<dbReference type="PROSITE" id="PS51385">
    <property type="entry name" value="YJEF_N"/>
    <property type="match status" value="1"/>
</dbReference>
<keyword evidence="11 18" id="KW-0413">Isomerase</keyword>
<dbReference type="InterPro" id="IPR030677">
    <property type="entry name" value="Nnr"/>
</dbReference>
<evidence type="ECO:0000256" key="7">
    <source>
        <dbReference type="ARBA" id="ARBA00022840"/>
    </source>
</evidence>
<evidence type="ECO:0000256" key="5">
    <source>
        <dbReference type="ARBA" id="ARBA00022723"/>
    </source>
</evidence>
<dbReference type="NCBIfam" id="TIGR00197">
    <property type="entry name" value="yjeF_nterm"/>
    <property type="match status" value="1"/>
</dbReference>
<evidence type="ECO:0000256" key="14">
    <source>
        <dbReference type="ARBA" id="ARBA00025153"/>
    </source>
</evidence>
<dbReference type="SUPFAM" id="SSF64153">
    <property type="entry name" value="YjeF N-terminal domain-like"/>
    <property type="match status" value="1"/>
</dbReference>
<proteinExistence type="inferred from homology"/>
<evidence type="ECO:0000256" key="10">
    <source>
        <dbReference type="ARBA" id="ARBA00023027"/>
    </source>
</evidence>
<dbReference type="InterPro" id="IPR017953">
    <property type="entry name" value="Carbohydrate_kinase_pred_CS"/>
</dbReference>
<evidence type="ECO:0000256" key="13">
    <source>
        <dbReference type="ARBA" id="ARBA00023268"/>
    </source>
</evidence>
<protein>
    <recommendedName>
        <fullName evidence="19">Bifunctional NAD(P)H-hydrate repair enzyme</fullName>
    </recommendedName>
    <alternativeName>
        <fullName evidence="19">Nicotinamide nucleotide repair protein</fullName>
    </alternativeName>
    <domain>
        <recommendedName>
            <fullName evidence="19">ADP-dependent (S)-NAD(P)H-hydrate dehydratase</fullName>
            <ecNumber evidence="19">4.2.1.136</ecNumber>
        </recommendedName>
        <alternativeName>
            <fullName evidence="19">ADP-dependent NAD(P)HX dehydratase</fullName>
        </alternativeName>
    </domain>
    <domain>
        <recommendedName>
            <fullName evidence="19">NAD(P)H-hydrate epimerase</fullName>
            <ecNumber evidence="19">5.1.99.6</ecNumber>
        </recommendedName>
    </domain>
</protein>
<feature type="binding site" evidence="18">
    <location>
        <begin position="128"/>
        <end position="134"/>
    </location>
    <ligand>
        <name>(6S)-NADPHX</name>
        <dbReference type="ChEBI" id="CHEBI:64076"/>
    </ligand>
</feature>
<organism evidence="22 23">
    <name type="scientific">Halobacillus salinus</name>
    <dbReference type="NCBI Taxonomy" id="192814"/>
    <lineage>
        <taxon>Bacteria</taxon>
        <taxon>Bacillati</taxon>
        <taxon>Bacillota</taxon>
        <taxon>Bacilli</taxon>
        <taxon>Bacillales</taxon>
        <taxon>Bacillaceae</taxon>
        <taxon>Halobacillus</taxon>
    </lineage>
</organism>
<comment type="catalytic activity">
    <reaction evidence="1 18 19">
        <text>(6R)-NADHX = (6S)-NADHX</text>
        <dbReference type="Rhea" id="RHEA:32215"/>
        <dbReference type="ChEBI" id="CHEBI:64074"/>
        <dbReference type="ChEBI" id="CHEBI:64075"/>
        <dbReference type="EC" id="5.1.99.6"/>
    </reaction>
</comment>
<keyword evidence="6 17" id="KW-0547">Nucleotide-binding</keyword>
<feature type="binding site" evidence="17">
    <location>
        <position position="438"/>
    </location>
    <ligand>
        <name>(6S)-NADPHX</name>
        <dbReference type="ChEBI" id="CHEBI:64076"/>
    </ligand>
</feature>
<keyword evidence="23" id="KW-1185">Reference proteome</keyword>
<evidence type="ECO:0000256" key="12">
    <source>
        <dbReference type="ARBA" id="ARBA00023239"/>
    </source>
</evidence>
<dbReference type="HAMAP" id="MF_01966">
    <property type="entry name" value="NADHX_epimerase"/>
    <property type="match status" value="1"/>
</dbReference>
<comment type="caution">
    <text evidence="22">The sequence shown here is derived from an EMBL/GenBank/DDBJ whole genome shotgun (WGS) entry which is preliminary data.</text>
</comment>
<dbReference type="GO" id="GO:0052856">
    <property type="term" value="F:NAD(P)HX epimerase activity"/>
    <property type="evidence" value="ECO:0007669"/>
    <property type="project" value="UniProtKB-UniRule"/>
</dbReference>
<keyword evidence="7 17" id="KW-0067">ATP-binding</keyword>
<accession>A0A4Z0GW08</accession>
<evidence type="ECO:0000256" key="8">
    <source>
        <dbReference type="ARBA" id="ARBA00022857"/>
    </source>
</evidence>
<feature type="domain" description="YjeF N-terminal" evidence="21">
    <location>
        <begin position="9"/>
        <end position="214"/>
    </location>
</feature>
<evidence type="ECO:0000256" key="2">
    <source>
        <dbReference type="ARBA" id="ARBA00000909"/>
    </source>
</evidence>
<comment type="cofactor">
    <cofactor evidence="17">
        <name>Mg(2+)</name>
        <dbReference type="ChEBI" id="CHEBI:18420"/>
    </cofactor>
</comment>
<dbReference type="PANTHER" id="PTHR12592:SF0">
    <property type="entry name" value="ATP-DEPENDENT (S)-NAD(P)H-HYDRATE DEHYDRATASE"/>
    <property type="match status" value="1"/>
</dbReference>
<evidence type="ECO:0000259" key="21">
    <source>
        <dbReference type="PROSITE" id="PS51385"/>
    </source>
</evidence>
<dbReference type="EC" id="4.2.1.136" evidence="19"/>
<dbReference type="GO" id="GO:0046872">
    <property type="term" value="F:metal ion binding"/>
    <property type="evidence" value="ECO:0007669"/>
    <property type="project" value="UniProtKB-UniRule"/>
</dbReference>
<comment type="function">
    <text evidence="18">Catalyzes the epimerization of the S- and R-forms of NAD(P)HX, a damaged form of NAD(P)H that is a result of enzymatic or heat-dependent hydration. This is a prerequisite for the S-specific NAD(P)H-hydrate dehydratase to allow the repair of both epimers of NAD(P)HX.</text>
</comment>
<dbReference type="Pfam" id="PF03853">
    <property type="entry name" value="YjeF_N"/>
    <property type="match status" value="1"/>
</dbReference>
<keyword evidence="5 18" id="KW-0479">Metal-binding</keyword>
<dbReference type="EMBL" id="SRJC01000004">
    <property type="protein sequence ID" value="TGB01831.1"/>
    <property type="molecule type" value="Genomic_DNA"/>
</dbReference>
<comment type="catalytic activity">
    <reaction evidence="2 18 19">
        <text>(6R)-NADPHX = (6S)-NADPHX</text>
        <dbReference type="Rhea" id="RHEA:32227"/>
        <dbReference type="ChEBI" id="CHEBI:64076"/>
        <dbReference type="ChEBI" id="CHEBI:64077"/>
        <dbReference type="EC" id="5.1.99.6"/>
    </reaction>
</comment>
<feature type="binding site" evidence="18">
    <location>
        <position position="160"/>
    </location>
    <ligand>
        <name>K(+)</name>
        <dbReference type="ChEBI" id="CHEBI:29103"/>
    </ligand>
</feature>
<dbReference type="NCBIfam" id="TIGR00196">
    <property type="entry name" value="yjeF_cterm"/>
    <property type="match status" value="1"/>
</dbReference>
<feature type="domain" description="YjeF C-terminal" evidence="20">
    <location>
        <begin position="222"/>
        <end position="498"/>
    </location>
</feature>
<dbReference type="EC" id="5.1.99.6" evidence="19"/>
<dbReference type="InterPro" id="IPR036652">
    <property type="entry name" value="YjeF_N_dom_sf"/>
</dbReference>
<dbReference type="SUPFAM" id="SSF53613">
    <property type="entry name" value="Ribokinase-like"/>
    <property type="match status" value="1"/>
</dbReference>
<comment type="catalytic activity">
    <reaction evidence="15 17 19">
        <text>(6S)-NADHX + ADP = AMP + phosphate + NADH + H(+)</text>
        <dbReference type="Rhea" id="RHEA:32223"/>
        <dbReference type="ChEBI" id="CHEBI:15378"/>
        <dbReference type="ChEBI" id="CHEBI:43474"/>
        <dbReference type="ChEBI" id="CHEBI:57945"/>
        <dbReference type="ChEBI" id="CHEBI:64074"/>
        <dbReference type="ChEBI" id="CHEBI:456215"/>
        <dbReference type="ChEBI" id="CHEBI:456216"/>
        <dbReference type="EC" id="4.2.1.136"/>
    </reaction>
</comment>
<dbReference type="InterPro" id="IPR029056">
    <property type="entry name" value="Ribokinase-like"/>
</dbReference>
<sequence length="500" mass="53657">MDIVTAQEMYEWDRVAIEEAGITGAMLMESAGRAVTEDMLRHIKGSDQVVVLIGAGNNGGDGFVIARTLLNRGYNVETWQVVSDDKVRGDAKTHRALFQSSGYTYRTDLDGLEPSLERCDVIIDAMLGIGVKGNLREPFSTIVRQANVQRARRLAVDLPTGVPADESDDDIDAFRADATTVIAAPKMSAFLERTRPFYGEWSVVEIGLPVNELPKTDRKVWTREDVKRALPIREANSHKGSHGKGVVIGGSKHMPGSIAMSARAALRSGSGLITIATVDSAIPSVAPFIQEATYMGLEENDGFATGQAPDLSGFDGVAFGMGIGRDPDTRGLLEGVLEKVEAPLLIDADGLYELPLDQVRARRNPTVLTPHPGEFARLAEVSISDVIAHPFSLSRQFAKEYGVYLVLKGPSTIITSPDGEQLVDTSGNAGLAKGGSGDVLSGVLLAMMMQTDSLMEALANGCFLHGSTAEHLTVEKHSMTDLLANDVIEGLPVTFRTFSC</sequence>
<keyword evidence="10 17" id="KW-0520">NAD</keyword>
<dbReference type="STRING" id="192814.GCA_900166575_03654"/>
<feature type="binding site" evidence="18">
    <location>
        <position position="157"/>
    </location>
    <ligand>
        <name>(6S)-NADPHX</name>
        <dbReference type="ChEBI" id="CHEBI:64076"/>
    </ligand>
</feature>
<comment type="similarity">
    <text evidence="3 19">In the N-terminal section; belongs to the NnrE/AIBP family.</text>
</comment>
<comment type="function">
    <text evidence="17">Catalyzes the dehydration of the S-form of NAD(P)HX at the expense of ADP, which is converted to AMP. Together with NAD(P)HX epimerase, which catalyzes the epimerization of the S- and R-forms, the enzyme allows the repair of both epimers of NAD(P)HX, a damaged form of NAD(P)H that is a result of enzymatic or heat-dependent hydration.</text>
</comment>
<keyword evidence="9 18" id="KW-0630">Potassium</keyword>
<evidence type="ECO:0000256" key="11">
    <source>
        <dbReference type="ARBA" id="ARBA00023235"/>
    </source>
</evidence>
<dbReference type="RefSeq" id="WP_135328142.1">
    <property type="nucleotide sequence ID" value="NZ_SRJC01000004.1"/>
</dbReference>
<dbReference type="Proteomes" id="UP000297982">
    <property type="component" value="Unassembled WGS sequence"/>
</dbReference>
<feature type="binding site" evidence="17">
    <location>
        <position position="322"/>
    </location>
    <ligand>
        <name>(6S)-NADPHX</name>
        <dbReference type="ChEBI" id="CHEBI:64076"/>
    </ligand>
</feature>
<comment type="similarity">
    <text evidence="4 19">In the C-terminal section; belongs to the NnrD/CARKD family.</text>
</comment>
<name>A0A4Z0GW08_9BACI</name>
<dbReference type="Pfam" id="PF01256">
    <property type="entry name" value="Carb_kinase"/>
    <property type="match status" value="1"/>
</dbReference>
<dbReference type="GO" id="GO:0005524">
    <property type="term" value="F:ATP binding"/>
    <property type="evidence" value="ECO:0007669"/>
    <property type="project" value="UniProtKB-UniRule"/>
</dbReference>
<dbReference type="GO" id="GO:0046496">
    <property type="term" value="P:nicotinamide nucleotide metabolic process"/>
    <property type="evidence" value="ECO:0007669"/>
    <property type="project" value="UniProtKB-UniRule"/>
</dbReference>
<evidence type="ECO:0000256" key="9">
    <source>
        <dbReference type="ARBA" id="ARBA00022958"/>
    </source>
</evidence>
<comment type="catalytic activity">
    <reaction evidence="16 17 19">
        <text>(6S)-NADPHX + ADP = AMP + phosphate + NADPH + H(+)</text>
        <dbReference type="Rhea" id="RHEA:32235"/>
        <dbReference type="ChEBI" id="CHEBI:15378"/>
        <dbReference type="ChEBI" id="CHEBI:43474"/>
        <dbReference type="ChEBI" id="CHEBI:57783"/>
        <dbReference type="ChEBI" id="CHEBI:64076"/>
        <dbReference type="ChEBI" id="CHEBI:456215"/>
        <dbReference type="ChEBI" id="CHEBI:456216"/>
        <dbReference type="EC" id="4.2.1.136"/>
    </reaction>
</comment>
<evidence type="ECO:0000256" key="18">
    <source>
        <dbReference type="HAMAP-Rule" id="MF_01966"/>
    </source>
</evidence>
<dbReference type="InterPro" id="IPR004443">
    <property type="entry name" value="YjeF_N_dom"/>
</dbReference>
<feature type="binding site" evidence="17">
    <location>
        <position position="371"/>
    </location>
    <ligand>
        <name>(6S)-NADPHX</name>
        <dbReference type="ChEBI" id="CHEBI:64076"/>
    </ligand>
</feature>
<feature type="binding site" evidence="18">
    <location>
        <begin position="57"/>
        <end position="61"/>
    </location>
    <ligand>
        <name>(6S)-NADPHX</name>
        <dbReference type="ChEBI" id="CHEBI:64076"/>
    </ligand>
</feature>
<dbReference type="PROSITE" id="PS01050">
    <property type="entry name" value="YJEF_C_2"/>
    <property type="match status" value="1"/>
</dbReference>
<feature type="binding site" evidence="18">
    <location>
        <position position="58"/>
    </location>
    <ligand>
        <name>K(+)</name>
        <dbReference type="ChEBI" id="CHEBI:29103"/>
    </ligand>
</feature>
<evidence type="ECO:0000313" key="22">
    <source>
        <dbReference type="EMBL" id="TGB01831.1"/>
    </source>
</evidence>
<feature type="binding site" evidence="17">
    <location>
        <position position="437"/>
    </location>
    <ligand>
        <name>AMP</name>
        <dbReference type="ChEBI" id="CHEBI:456215"/>
    </ligand>
</feature>
<feature type="binding site" evidence="17">
    <location>
        <begin position="408"/>
        <end position="412"/>
    </location>
    <ligand>
        <name>AMP</name>
        <dbReference type="ChEBI" id="CHEBI:456215"/>
    </ligand>
</feature>
<evidence type="ECO:0000259" key="20">
    <source>
        <dbReference type="PROSITE" id="PS51383"/>
    </source>
</evidence>
<dbReference type="GO" id="GO:0052855">
    <property type="term" value="F:ADP-dependent NAD(P)H-hydrate dehydratase activity"/>
    <property type="evidence" value="ECO:0007669"/>
    <property type="project" value="UniProtKB-UniRule"/>
</dbReference>
<evidence type="ECO:0000256" key="3">
    <source>
        <dbReference type="ARBA" id="ARBA00006001"/>
    </source>
</evidence>
<dbReference type="CDD" id="cd01171">
    <property type="entry name" value="YXKO-related"/>
    <property type="match status" value="1"/>
</dbReference>
<dbReference type="PIRSF" id="PIRSF017184">
    <property type="entry name" value="Nnr"/>
    <property type="match status" value="1"/>
</dbReference>
<comment type="similarity">
    <text evidence="17">Belongs to the NnrD/CARKD family.</text>
</comment>
<reference evidence="22 23" key="1">
    <citation type="journal article" date="2003" name="Int. J. Syst. Evol. Microbiol.">
        <title>Halobacillus salinus sp. nov., isolated from a salt lake on the coast of the East Sea in Korea.</title>
        <authorList>
            <person name="Yoon J.H."/>
            <person name="Kang K.H."/>
            <person name="Park Y.H."/>
        </authorList>
    </citation>
    <scope>NUCLEOTIDE SEQUENCE [LARGE SCALE GENOMIC DNA]</scope>
    <source>
        <strain evidence="22 23">HSL-3</strain>
    </source>
</reference>
<dbReference type="PROSITE" id="PS51383">
    <property type="entry name" value="YJEF_C_3"/>
    <property type="match status" value="1"/>
</dbReference>
<gene>
    <name evidence="18" type="primary">nnrE</name>
    <name evidence="17" type="synonym">nnrD</name>
    <name evidence="22" type="ORF">E4663_14440</name>
</gene>
<dbReference type="AlphaFoldDB" id="A0A4Z0GW08"/>
<comment type="caution">
    <text evidence="17">Lacks conserved residue(s) required for the propagation of feature annotation.</text>
</comment>
<keyword evidence="8 17" id="KW-0521">NADP</keyword>
<evidence type="ECO:0000256" key="15">
    <source>
        <dbReference type="ARBA" id="ARBA00048238"/>
    </source>
</evidence>
<dbReference type="InterPro" id="IPR000631">
    <property type="entry name" value="CARKD"/>
</dbReference>
<evidence type="ECO:0000256" key="17">
    <source>
        <dbReference type="HAMAP-Rule" id="MF_01965"/>
    </source>
</evidence>
<keyword evidence="12 17" id="KW-0456">Lyase</keyword>
<evidence type="ECO:0000256" key="16">
    <source>
        <dbReference type="ARBA" id="ARBA00049209"/>
    </source>
</evidence>